<comment type="caution">
    <text evidence="3">The sequence shown here is derived from an EMBL/GenBank/DDBJ whole genome shotgun (WGS) entry which is preliminary data.</text>
</comment>
<sequence length="513" mass="60057">MPSKNSSVNNKKMPKKSNEAKAVKSQEKKDKPEINVTSKSSPEEILHASWSFISAYQFFHMFRAYFKLPASFSIESLEQALLYGEQLNESAQTTRESSISSEISVSTEQPSKTLAEFMTKIICPLLSTRQRQNTTLYNFDESLRQLFPDVSFFKLDILRKIDLLKKIEQAYMDLKDEDFVTYKNENFIPDDMRLEPLGTDSKGWTYWYFGGFRLYREIPIPQGKKGIDMLNSRDFTFELVCHSIESWHQTVKIFESTKSKGAAKELGVKICELALEIIGKMEAREAARLRNEAKLKKARELELVPRKRSRRLEVKFDEEAKRQKIEEEEKQREAFERIERRNRLNEEEKEKREMKIEEARLKNDLHTYLTQRMADKDITQDELASLRELRLGIFSTTTEQVRKEKMKGWVQLLENPVTAKINEQHVTFVGDSLPEAFDSILLRNTLKTYLSTLMTFRFETNLLHDIYKKLLLKNGYSNIEAFCTDLNLLFESIDEKDRNHALNLLLSVFPHAK</sequence>
<evidence type="ECO:0000313" key="4">
    <source>
        <dbReference type="Proteomes" id="UP000093000"/>
    </source>
</evidence>
<dbReference type="InterPro" id="IPR028938">
    <property type="entry name" value="Rsf1-like"/>
</dbReference>
<protein>
    <submittedName>
        <fullName evidence="3">Uncharacterized protein</fullName>
    </submittedName>
</protein>
<gene>
    <name evidence="3" type="ORF">A0J61_08940</name>
</gene>
<dbReference type="AlphaFoldDB" id="A0A1C7N2Z9"/>
<evidence type="ECO:0000256" key="2">
    <source>
        <dbReference type="SAM" id="MobiDB-lite"/>
    </source>
</evidence>
<evidence type="ECO:0000313" key="3">
    <source>
        <dbReference type="EMBL" id="OBZ83009.1"/>
    </source>
</evidence>
<dbReference type="STRING" id="101091.A0A1C7N2Z9"/>
<feature type="compositionally biased region" description="Polar residues" evidence="2">
    <location>
        <begin position="1"/>
        <end position="10"/>
    </location>
</feature>
<dbReference type="Proteomes" id="UP000093000">
    <property type="component" value="Unassembled WGS sequence"/>
</dbReference>
<dbReference type="InParanoid" id="A0A1C7N2Z9"/>
<dbReference type="OrthoDB" id="303107at2759"/>
<dbReference type="GO" id="GO:0006355">
    <property type="term" value="P:regulation of DNA-templated transcription"/>
    <property type="evidence" value="ECO:0007669"/>
    <property type="project" value="InterPro"/>
</dbReference>
<organism evidence="3 4">
    <name type="scientific">Choanephora cucurbitarum</name>
    <dbReference type="NCBI Taxonomy" id="101091"/>
    <lineage>
        <taxon>Eukaryota</taxon>
        <taxon>Fungi</taxon>
        <taxon>Fungi incertae sedis</taxon>
        <taxon>Mucoromycota</taxon>
        <taxon>Mucoromycotina</taxon>
        <taxon>Mucoromycetes</taxon>
        <taxon>Mucorales</taxon>
        <taxon>Mucorineae</taxon>
        <taxon>Choanephoraceae</taxon>
        <taxon>Choanephoroideae</taxon>
        <taxon>Choanephora</taxon>
    </lineage>
</organism>
<accession>A0A1C7N2Z9</accession>
<dbReference type="EMBL" id="LUGH01000740">
    <property type="protein sequence ID" value="OBZ83009.1"/>
    <property type="molecule type" value="Genomic_DNA"/>
</dbReference>
<dbReference type="PANTHER" id="PTHR14296">
    <property type="entry name" value="REMODELING AND SPACING FACTOR 1"/>
    <property type="match status" value="1"/>
</dbReference>
<dbReference type="PANTHER" id="PTHR14296:SF3">
    <property type="entry name" value="DIKAR, ISOFORM F"/>
    <property type="match status" value="1"/>
</dbReference>
<feature type="region of interest" description="Disordered" evidence="2">
    <location>
        <begin position="1"/>
        <end position="36"/>
    </location>
</feature>
<dbReference type="GO" id="GO:0031213">
    <property type="term" value="C:RSF complex"/>
    <property type="evidence" value="ECO:0007669"/>
    <property type="project" value="InterPro"/>
</dbReference>
<reference evidence="3 4" key="1">
    <citation type="submission" date="2016-03" db="EMBL/GenBank/DDBJ databases">
        <title>Choanephora cucurbitarum.</title>
        <authorList>
            <person name="Min B."/>
            <person name="Park H."/>
            <person name="Park J.-H."/>
            <person name="Shin H.-D."/>
            <person name="Choi I.-G."/>
        </authorList>
    </citation>
    <scope>NUCLEOTIDE SEQUENCE [LARGE SCALE GENOMIC DNA]</scope>
    <source>
        <strain evidence="3 4">KUS-F28377</strain>
    </source>
</reference>
<feature type="compositionally biased region" description="Basic and acidic residues" evidence="2">
    <location>
        <begin position="16"/>
        <end position="33"/>
    </location>
</feature>
<evidence type="ECO:0000256" key="1">
    <source>
        <dbReference type="SAM" id="Coils"/>
    </source>
</evidence>
<keyword evidence="4" id="KW-1185">Reference proteome</keyword>
<proteinExistence type="predicted"/>
<name>A0A1C7N2Z9_9FUNG</name>
<keyword evidence="1" id="KW-0175">Coiled coil</keyword>
<feature type="coiled-coil region" evidence="1">
    <location>
        <begin position="318"/>
        <end position="364"/>
    </location>
</feature>